<dbReference type="KEGG" id="ztr:MYCGRDRAFT_97919"/>
<dbReference type="RefSeq" id="XP_003846989.1">
    <property type="nucleotide sequence ID" value="XM_003846941.1"/>
</dbReference>
<keyword evidence="3" id="KW-1185">Reference proteome</keyword>
<feature type="region of interest" description="Disordered" evidence="1">
    <location>
        <begin position="1"/>
        <end position="73"/>
    </location>
</feature>
<sequence>MQLGSQQAPLNLDAGSASPSEVVSRAVSDEEDSESDDGVMSPSIRKSIGADMREPVSKDEVQQDEDQNVGSAKMEESVFEVKLQQDDLASDENFESNIATSYLI</sequence>
<reference evidence="2 3" key="1">
    <citation type="journal article" date="2011" name="PLoS Genet.">
        <title>Finished genome of the fungal wheat pathogen Mycosphaerella graminicola reveals dispensome structure, chromosome plasticity, and stealth pathogenesis.</title>
        <authorList>
            <person name="Goodwin S.B."/>
            <person name="Ben M'barek S."/>
            <person name="Dhillon B."/>
            <person name="Wittenberg A.H.J."/>
            <person name="Crane C.F."/>
            <person name="Hane J.K."/>
            <person name="Foster A.J."/>
            <person name="Van der Lee T.A.J."/>
            <person name="Grimwood J."/>
            <person name="Aerts A."/>
            <person name="Antoniw J."/>
            <person name="Bailey A."/>
            <person name="Bluhm B."/>
            <person name="Bowler J."/>
            <person name="Bristow J."/>
            <person name="van der Burgt A."/>
            <person name="Canto-Canche B."/>
            <person name="Churchill A.C.L."/>
            <person name="Conde-Ferraez L."/>
            <person name="Cools H.J."/>
            <person name="Coutinho P.M."/>
            <person name="Csukai M."/>
            <person name="Dehal P."/>
            <person name="De Wit P."/>
            <person name="Donzelli B."/>
            <person name="van de Geest H.C."/>
            <person name="van Ham R.C.H.J."/>
            <person name="Hammond-Kosack K.E."/>
            <person name="Henrissat B."/>
            <person name="Kilian A."/>
            <person name="Kobayashi A.K."/>
            <person name="Koopmann E."/>
            <person name="Kourmpetis Y."/>
            <person name="Kuzniar A."/>
            <person name="Lindquist E."/>
            <person name="Lombard V."/>
            <person name="Maliepaard C."/>
            <person name="Martins N."/>
            <person name="Mehrabi R."/>
            <person name="Nap J.P.H."/>
            <person name="Ponomarenko A."/>
            <person name="Rudd J.J."/>
            <person name="Salamov A."/>
            <person name="Schmutz J."/>
            <person name="Schouten H.J."/>
            <person name="Shapiro H."/>
            <person name="Stergiopoulos I."/>
            <person name="Torriani S.F.F."/>
            <person name="Tu H."/>
            <person name="de Vries R.P."/>
            <person name="Waalwijk C."/>
            <person name="Ware S.B."/>
            <person name="Wiebenga A."/>
            <person name="Zwiers L.-H."/>
            <person name="Oliver R.P."/>
            <person name="Grigoriev I.V."/>
            <person name="Kema G.H.J."/>
        </authorList>
    </citation>
    <scope>NUCLEOTIDE SEQUENCE [LARGE SCALE GENOMIC DNA]</scope>
    <source>
        <strain evidence="3">CBS 115943 / IPO323</strain>
    </source>
</reference>
<evidence type="ECO:0000313" key="3">
    <source>
        <dbReference type="Proteomes" id="UP000008062"/>
    </source>
</evidence>
<dbReference type="AlphaFoldDB" id="F9XRS3"/>
<protein>
    <submittedName>
        <fullName evidence="2">Uncharacterized protein</fullName>
    </submittedName>
</protein>
<dbReference type="VEuPathDB" id="FungiDB:ZTRI_19.8"/>
<dbReference type="HOGENOM" id="CLU_2252189_0_0_1"/>
<dbReference type="InParanoid" id="F9XRS3"/>
<gene>
    <name evidence="2" type="ORF">MYCGRDRAFT_97919</name>
</gene>
<evidence type="ECO:0000313" key="2">
    <source>
        <dbReference type="EMBL" id="EGP81965.1"/>
    </source>
</evidence>
<accession>F9XRS3</accession>
<proteinExistence type="predicted"/>
<dbReference type="Proteomes" id="UP000008062">
    <property type="component" value="Chromosome 19"/>
</dbReference>
<dbReference type="GeneID" id="13399229"/>
<feature type="compositionally biased region" description="Basic and acidic residues" evidence="1">
    <location>
        <begin position="51"/>
        <end position="61"/>
    </location>
</feature>
<name>F9XRS3_ZYMTI</name>
<organism evidence="2 3">
    <name type="scientific">Zymoseptoria tritici (strain CBS 115943 / IPO323)</name>
    <name type="common">Speckled leaf blotch fungus</name>
    <name type="synonym">Septoria tritici</name>
    <dbReference type="NCBI Taxonomy" id="336722"/>
    <lineage>
        <taxon>Eukaryota</taxon>
        <taxon>Fungi</taxon>
        <taxon>Dikarya</taxon>
        <taxon>Ascomycota</taxon>
        <taxon>Pezizomycotina</taxon>
        <taxon>Dothideomycetes</taxon>
        <taxon>Dothideomycetidae</taxon>
        <taxon>Mycosphaerellales</taxon>
        <taxon>Mycosphaerellaceae</taxon>
        <taxon>Zymoseptoria</taxon>
    </lineage>
</organism>
<dbReference type="EMBL" id="CM001214">
    <property type="protein sequence ID" value="EGP81965.1"/>
    <property type="molecule type" value="Genomic_DNA"/>
</dbReference>
<evidence type="ECO:0000256" key="1">
    <source>
        <dbReference type="SAM" id="MobiDB-lite"/>
    </source>
</evidence>